<dbReference type="SMART" id="SM00230">
    <property type="entry name" value="CysPc"/>
    <property type="match status" value="1"/>
</dbReference>
<sequence>MPFLDSDVRSANFTTLGLTPFEDPDGLLSLSNSQKPHFYKFARPSEIGSRHSKHVCMYQNISPYTIKQTLVTDCSFIASLCISAAYERRFRKRLVTAIIYPQTSQGKPVYNECGKYIVKLWLNGVARRVVIDDRLPVDRNYNLLCSHTKSSTHLELWVSLLEKAFLKLTGAMSYAFPGSNSGIDLYCLTGWIPERLFFAGSAGVPGEHETKPEKIWQRLHSAFSYGDCLTTASVSPDISESAADAVGLVTQHAYGVLDVREVRSGRFLFMKNPWASKAWKGRFSPHDISWNERIAKELHYDYEKARQCTDDGLYWICWDDFKRYFTSVHLNWNPHLFKYKYTVHDLWPKGKGPDNDKYCVDENPQFVLMPGKESMRKKSSFYILLSRHVDLLEQQGAEIDDFLTCFVYDSSKSVTKKITYPHENVILRGVYSGNPHFLVRIDACEDYPVMNLVIRQYKKWRDITFSLQVYSTESFSFGPMTVGQGNFPVQRIKGAFDPSGGPSGRSSAFHSNPQYRIVVKGDARGGERNVEFTVKANPKLCVSFSLLQGGGRKDYISTTDEVFCSGDYRAGVACASGRLRVDTAYTLVASTWNAGETGSFVLECAGKDVEIRALRMEGEGANYQYRAEGTFASVGCANYGRYTENASIEFTAAKTGELFGRLATKGKGADTPINFTLFRLSEGGQYLPPHASSIARDCGVVASTNEGVYKASSGGVTIGATKVKAGCKYCLVVSTFEPISNLGYTLKLYSSVELSGGNNRLARIK</sequence>
<dbReference type="CDD" id="cd00044">
    <property type="entry name" value="CysPc"/>
    <property type="match status" value="1"/>
</dbReference>
<dbReference type="PROSITE" id="PS50203">
    <property type="entry name" value="CALPAIN_CAT"/>
    <property type="match status" value="1"/>
</dbReference>
<evidence type="ECO:0000259" key="5">
    <source>
        <dbReference type="PROSITE" id="PS50203"/>
    </source>
</evidence>
<evidence type="ECO:0000256" key="1">
    <source>
        <dbReference type="ARBA" id="ARBA00022670"/>
    </source>
</evidence>
<evidence type="ECO:0000256" key="2">
    <source>
        <dbReference type="ARBA" id="ARBA00022801"/>
    </source>
</evidence>
<protein>
    <recommendedName>
        <fullName evidence="5">Calpain catalytic domain-containing protein</fullName>
    </recommendedName>
</protein>
<evidence type="ECO:0000256" key="3">
    <source>
        <dbReference type="ARBA" id="ARBA00022807"/>
    </source>
</evidence>
<evidence type="ECO:0000313" key="6">
    <source>
        <dbReference type="EMBL" id="GMH52483.1"/>
    </source>
</evidence>
<dbReference type="InterPro" id="IPR038765">
    <property type="entry name" value="Papain-like_cys_pep_sf"/>
</dbReference>
<feature type="active site" evidence="4">
    <location>
        <position position="252"/>
    </location>
</feature>
<keyword evidence="3 4" id="KW-0788">Thiol protease</keyword>
<feature type="active site" evidence="4">
    <location>
        <position position="74"/>
    </location>
</feature>
<dbReference type="Proteomes" id="UP001165082">
    <property type="component" value="Unassembled WGS sequence"/>
</dbReference>
<keyword evidence="7" id="KW-1185">Reference proteome</keyword>
<proteinExistence type="predicted"/>
<dbReference type="Gene3D" id="3.90.70.10">
    <property type="entry name" value="Cysteine proteinases"/>
    <property type="match status" value="1"/>
</dbReference>
<feature type="active site" evidence="4">
    <location>
        <position position="272"/>
    </location>
</feature>
<dbReference type="Pfam" id="PF00648">
    <property type="entry name" value="Peptidase_C2"/>
    <property type="match status" value="1"/>
</dbReference>
<dbReference type="PANTHER" id="PTHR46143:SF1">
    <property type="entry name" value="CALPAIN-7"/>
    <property type="match status" value="1"/>
</dbReference>
<accession>A0A9W7DVS0</accession>
<organism evidence="6 7">
    <name type="scientific">Triparma retinervis</name>
    <dbReference type="NCBI Taxonomy" id="2557542"/>
    <lineage>
        <taxon>Eukaryota</taxon>
        <taxon>Sar</taxon>
        <taxon>Stramenopiles</taxon>
        <taxon>Ochrophyta</taxon>
        <taxon>Bolidophyceae</taxon>
        <taxon>Parmales</taxon>
        <taxon>Triparmaceae</taxon>
        <taxon>Triparma</taxon>
    </lineage>
</organism>
<evidence type="ECO:0000313" key="7">
    <source>
        <dbReference type="Proteomes" id="UP001165082"/>
    </source>
</evidence>
<dbReference type="AlphaFoldDB" id="A0A9W7DVS0"/>
<keyword evidence="2 4" id="KW-0378">Hydrolase</keyword>
<keyword evidence="1 4" id="KW-0645">Protease</keyword>
<dbReference type="Gene3D" id="2.60.120.380">
    <property type="match status" value="2"/>
</dbReference>
<name>A0A9W7DVS0_9STRA</name>
<dbReference type="OrthoDB" id="167576at2759"/>
<dbReference type="InterPro" id="IPR051297">
    <property type="entry name" value="PalB/RIM13"/>
</dbReference>
<comment type="caution">
    <text evidence="6">The sequence shown here is derived from an EMBL/GenBank/DDBJ whole genome shotgun (WGS) entry which is preliminary data.</text>
</comment>
<reference evidence="6" key="1">
    <citation type="submission" date="2022-07" db="EMBL/GenBank/DDBJ databases">
        <title>Genome analysis of Parmales, a sister group of diatoms, reveals the evolutionary specialization of diatoms from phago-mixotrophs to photoautotrophs.</title>
        <authorList>
            <person name="Ban H."/>
            <person name="Sato S."/>
            <person name="Yoshikawa S."/>
            <person name="Kazumasa Y."/>
            <person name="Nakamura Y."/>
            <person name="Ichinomiya M."/>
            <person name="Saitoh K."/>
            <person name="Sato N."/>
            <person name="Blanc-Mathieu R."/>
            <person name="Endo H."/>
            <person name="Kuwata A."/>
            <person name="Ogata H."/>
        </authorList>
    </citation>
    <scope>NUCLEOTIDE SEQUENCE</scope>
</reference>
<dbReference type="GO" id="GO:0006508">
    <property type="term" value="P:proteolysis"/>
    <property type="evidence" value="ECO:0007669"/>
    <property type="project" value="UniProtKB-KW"/>
</dbReference>
<dbReference type="GO" id="GO:0004198">
    <property type="term" value="F:calcium-dependent cysteine-type endopeptidase activity"/>
    <property type="evidence" value="ECO:0007669"/>
    <property type="project" value="InterPro"/>
</dbReference>
<dbReference type="SUPFAM" id="SSF54001">
    <property type="entry name" value="Cysteine proteinases"/>
    <property type="match status" value="1"/>
</dbReference>
<dbReference type="SUPFAM" id="SSF49758">
    <property type="entry name" value="Calpain large subunit, middle domain (domain III)"/>
    <property type="match status" value="3"/>
</dbReference>
<feature type="domain" description="Calpain catalytic" evidence="5">
    <location>
        <begin position="2"/>
        <end position="334"/>
    </location>
</feature>
<dbReference type="InterPro" id="IPR036213">
    <property type="entry name" value="Calpain_III_sf"/>
</dbReference>
<gene>
    <name evidence="6" type="ORF">TrRE_jg8532</name>
</gene>
<dbReference type="InterPro" id="IPR001300">
    <property type="entry name" value="Peptidase_C2_calpain_cat"/>
</dbReference>
<evidence type="ECO:0000256" key="4">
    <source>
        <dbReference type="PROSITE-ProRule" id="PRU00239"/>
    </source>
</evidence>
<dbReference type="PANTHER" id="PTHR46143">
    <property type="entry name" value="CALPAIN-7"/>
    <property type="match status" value="1"/>
</dbReference>
<dbReference type="EMBL" id="BRXZ01000740">
    <property type="protein sequence ID" value="GMH52483.1"/>
    <property type="molecule type" value="Genomic_DNA"/>
</dbReference>